<keyword evidence="2" id="KW-0963">Cytoplasm</keyword>
<keyword evidence="6" id="KW-1185">Reference proteome</keyword>
<dbReference type="SUPFAM" id="SSF48371">
    <property type="entry name" value="ARM repeat"/>
    <property type="match status" value="1"/>
</dbReference>
<reference evidence="5 6" key="1">
    <citation type="submission" date="2022-09" db="EMBL/GenBank/DDBJ databases">
        <authorList>
            <person name="Palmer J.M."/>
        </authorList>
    </citation>
    <scope>NUCLEOTIDE SEQUENCE [LARGE SCALE GENOMIC DNA]</scope>
    <source>
        <strain evidence="5 6">DSM 7382</strain>
    </source>
</reference>
<dbReference type="SUPFAM" id="SSF48425">
    <property type="entry name" value="Sec7 domain"/>
    <property type="match status" value="1"/>
</dbReference>
<dbReference type="InterPro" id="IPR023394">
    <property type="entry name" value="Sec7_C_sf"/>
</dbReference>
<dbReference type="Gene3D" id="1.10.1000.11">
    <property type="entry name" value="Arf Nucleotide-binding Site Opener,domain 2"/>
    <property type="match status" value="1"/>
</dbReference>
<feature type="domain" description="SEC7" evidence="3">
    <location>
        <begin position="1"/>
        <end position="36"/>
    </location>
</feature>
<protein>
    <recommendedName>
        <fullName evidence="7">Mon2/Sec7/BIG1-like HDS domain-containing protein</fullName>
    </recommendedName>
</protein>
<dbReference type="GO" id="GO:0005085">
    <property type="term" value="F:guanyl-nucleotide exchange factor activity"/>
    <property type="evidence" value="ECO:0007669"/>
    <property type="project" value="InterPro"/>
</dbReference>
<dbReference type="InterPro" id="IPR000904">
    <property type="entry name" value="Sec7_dom"/>
</dbReference>
<dbReference type="InterPro" id="IPR016024">
    <property type="entry name" value="ARM-type_fold"/>
</dbReference>
<feature type="domain" description="Mon2/Sec7/BIG1-like HDS" evidence="4">
    <location>
        <begin position="357"/>
        <end position="430"/>
    </location>
</feature>
<dbReference type="Proteomes" id="UP001385951">
    <property type="component" value="Unassembled WGS sequence"/>
</dbReference>
<name>A0AAW0GV69_9APHY</name>
<sequence>MTKADFLKNNRGINDGADLPEELLNSIFDEILNNEIRMKDEVEAAPIPTTPAPGLANAIANVGRDLQKEAYVMQSNNMANKTEALFKTLMRSQRKGSGAGSQFFSASHFIHVKPMFEVAWIAVLAGLSGPLQGTDDMDIVELCLDGFKSAIRIVCFFDMELERNAFITTLGKFTFLNNLGEMKTKNMEAIKTLLDVAVTEGNNLKSSWREVLTCVSQLEHMQLISSGVDVPDPKKGRVKKPPTEELVNESRSTHITVAADMVFSLSHYLTGTAIVDFVRALCDVSWDEIQSSGLSQHPRLFSLQKLVEISYYNMNRIRLEWSNLWDILGEHFNQVCCHNNAHVAFFALDALRQLAMRFLEKEELAHFKFQKDFLRPFEYTMTHNSNPEVRDMVLQCLQQMVQARVDNLRSGWRTMFGVFSSASKVHTERHRQLCI</sequence>
<comment type="caution">
    <text evidence="5">The sequence shown here is derived from an EMBL/GenBank/DDBJ whole genome shotgun (WGS) entry which is preliminary data.</text>
</comment>
<dbReference type="PANTHER" id="PTHR10663:SF375">
    <property type="entry name" value="LD29171P"/>
    <property type="match status" value="1"/>
</dbReference>
<evidence type="ECO:0000313" key="5">
    <source>
        <dbReference type="EMBL" id="KAK7696017.1"/>
    </source>
</evidence>
<proteinExistence type="predicted"/>
<dbReference type="GO" id="GO:0005737">
    <property type="term" value="C:cytoplasm"/>
    <property type="evidence" value="ECO:0007669"/>
    <property type="project" value="UniProtKB-SubCell"/>
</dbReference>
<dbReference type="Pfam" id="PF09324">
    <property type="entry name" value="Sec7-like_HDS"/>
    <property type="match status" value="1"/>
</dbReference>
<dbReference type="InterPro" id="IPR035999">
    <property type="entry name" value="Sec7_dom_sf"/>
</dbReference>
<dbReference type="AlphaFoldDB" id="A0AAW0GV69"/>
<accession>A0AAW0GV69</accession>
<organism evidence="5 6">
    <name type="scientific">Cerrena zonata</name>
    <dbReference type="NCBI Taxonomy" id="2478898"/>
    <lineage>
        <taxon>Eukaryota</taxon>
        <taxon>Fungi</taxon>
        <taxon>Dikarya</taxon>
        <taxon>Basidiomycota</taxon>
        <taxon>Agaricomycotina</taxon>
        <taxon>Agaricomycetes</taxon>
        <taxon>Polyporales</taxon>
        <taxon>Cerrenaceae</taxon>
        <taxon>Cerrena</taxon>
    </lineage>
</organism>
<dbReference type="EMBL" id="JASBNA010000001">
    <property type="protein sequence ID" value="KAK7696017.1"/>
    <property type="molecule type" value="Genomic_DNA"/>
</dbReference>
<dbReference type="Pfam" id="PF01369">
    <property type="entry name" value="Sec7"/>
    <property type="match status" value="1"/>
</dbReference>
<gene>
    <name evidence="5" type="ORF">QCA50_000657</name>
</gene>
<evidence type="ECO:0008006" key="7">
    <source>
        <dbReference type="Google" id="ProtNLM"/>
    </source>
</evidence>
<evidence type="ECO:0000256" key="1">
    <source>
        <dbReference type="ARBA" id="ARBA00004496"/>
    </source>
</evidence>
<dbReference type="PANTHER" id="PTHR10663">
    <property type="entry name" value="GUANYL-NUCLEOTIDE EXCHANGE FACTOR"/>
    <property type="match status" value="1"/>
</dbReference>
<dbReference type="InterPro" id="IPR015403">
    <property type="entry name" value="Mon2/Sec7/BIG1-like_HDS"/>
</dbReference>
<evidence type="ECO:0000256" key="2">
    <source>
        <dbReference type="ARBA" id="ARBA00022490"/>
    </source>
</evidence>
<dbReference type="GO" id="GO:0032012">
    <property type="term" value="P:regulation of ARF protein signal transduction"/>
    <property type="evidence" value="ECO:0007669"/>
    <property type="project" value="InterPro"/>
</dbReference>
<evidence type="ECO:0000259" key="3">
    <source>
        <dbReference type="Pfam" id="PF01369"/>
    </source>
</evidence>
<comment type="subcellular location">
    <subcellularLocation>
        <location evidence="1">Cytoplasm</location>
    </subcellularLocation>
</comment>
<evidence type="ECO:0000259" key="4">
    <source>
        <dbReference type="Pfam" id="PF09324"/>
    </source>
</evidence>
<evidence type="ECO:0000313" key="6">
    <source>
        <dbReference type="Proteomes" id="UP001385951"/>
    </source>
</evidence>